<name>A0A2I1FX37_9GLOM</name>
<reference evidence="1 2" key="1">
    <citation type="submission" date="2015-10" db="EMBL/GenBank/DDBJ databases">
        <title>Genome analyses suggest a sexual origin of heterokaryosis in a supposedly ancient asexual fungus.</title>
        <authorList>
            <person name="Ropars J."/>
            <person name="Sedzielewska K."/>
            <person name="Noel J."/>
            <person name="Charron P."/>
            <person name="Farinelli L."/>
            <person name="Marton T."/>
            <person name="Kruger M."/>
            <person name="Pelin A."/>
            <person name="Brachmann A."/>
            <person name="Corradi N."/>
        </authorList>
    </citation>
    <scope>NUCLEOTIDE SEQUENCE [LARGE SCALE GENOMIC DNA]</scope>
    <source>
        <strain evidence="1 2">A4</strain>
    </source>
</reference>
<dbReference type="Proteomes" id="UP000234323">
    <property type="component" value="Unassembled WGS sequence"/>
</dbReference>
<dbReference type="AlphaFoldDB" id="A0A2I1FX37"/>
<organism evidence="1 2">
    <name type="scientific">Rhizophagus irregularis</name>
    <dbReference type="NCBI Taxonomy" id="588596"/>
    <lineage>
        <taxon>Eukaryota</taxon>
        <taxon>Fungi</taxon>
        <taxon>Fungi incertae sedis</taxon>
        <taxon>Mucoromycota</taxon>
        <taxon>Glomeromycotina</taxon>
        <taxon>Glomeromycetes</taxon>
        <taxon>Glomerales</taxon>
        <taxon>Glomeraceae</taxon>
        <taxon>Rhizophagus</taxon>
    </lineage>
</organism>
<gene>
    <name evidence="1" type="ORF">RhiirA4_451980</name>
</gene>
<accession>A0A2I1FX37</accession>
<evidence type="ECO:0000313" key="2">
    <source>
        <dbReference type="Proteomes" id="UP000234323"/>
    </source>
</evidence>
<dbReference type="VEuPathDB" id="FungiDB:RhiirFUN_026784"/>
<dbReference type="VEuPathDB" id="FungiDB:RhiirA1_461469"/>
<protein>
    <submittedName>
        <fullName evidence="1">Uncharacterized protein</fullName>
    </submittedName>
</protein>
<comment type="caution">
    <text evidence="1">The sequence shown here is derived from an EMBL/GenBank/DDBJ whole genome shotgun (WGS) entry which is preliminary data.</text>
</comment>
<proteinExistence type="predicted"/>
<keyword evidence="2" id="KW-1185">Reference proteome</keyword>
<dbReference type="VEuPathDB" id="FungiDB:FUN_015779"/>
<evidence type="ECO:0000313" key="1">
    <source>
        <dbReference type="EMBL" id="PKY38893.1"/>
    </source>
</evidence>
<sequence>MGDYRDWRKKCTEAIWKNELLNSGKLDDLFYLSTKVKLIDRLYKIKNLIKELPTYVVLMKRKVNGITTNACPRCNKFREDWDHVWTCEVNEIEIDSLIKKSICESTIVNTDSEKRIWELLRGVYNDNFNKISKSKDTKKVVENLCIFCYGKIRSTIWNTRFELVVEIEKEQGLIKSELRNKRKKSVLEGNFDETEDNGKLIENRKTNENVKNPKKLVKKIKLVTKDRMIGRIMEGISIKNNWHTITKLAY</sequence>
<dbReference type="EMBL" id="LLXI01000044">
    <property type="protein sequence ID" value="PKY38893.1"/>
    <property type="molecule type" value="Genomic_DNA"/>
</dbReference>